<evidence type="ECO:0000256" key="5">
    <source>
        <dbReference type="SAM" id="MobiDB-lite"/>
    </source>
</evidence>
<feature type="compositionally biased region" description="Polar residues" evidence="5">
    <location>
        <begin position="290"/>
        <end position="352"/>
    </location>
</feature>
<feature type="compositionally biased region" description="Basic and acidic residues" evidence="5">
    <location>
        <begin position="223"/>
        <end position="234"/>
    </location>
</feature>
<feature type="compositionally biased region" description="Polar residues" evidence="5">
    <location>
        <begin position="871"/>
        <end position="889"/>
    </location>
</feature>
<evidence type="ECO:0000256" key="4">
    <source>
        <dbReference type="SAM" id="Coils"/>
    </source>
</evidence>
<reference evidence="7 8" key="1">
    <citation type="submission" date="2020-05" db="EMBL/GenBank/DDBJ databases">
        <title>WGS assembly of Panicum virgatum.</title>
        <authorList>
            <person name="Lovell J.T."/>
            <person name="Jenkins J."/>
            <person name="Shu S."/>
            <person name="Juenger T.E."/>
            <person name="Schmutz J."/>
        </authorList>
    </citation>
    <scope>NUCLEOTIDE SEQUENCE [LARGE SCALE GENOMIC DNA]</scope>
    <source>
        <strain evidence="7">AP13</strain>
        <strain evidence="8">cv. AP13</strain>
    </source>
</reference>
<name>A0A8T0QZ86_PANVG</name>
<dbReference type="GO" id="GO:0006749">
    <property type="term" value="P:glutathione metabolic process"/>
    <property type="evidence" value="ECO:0007669"/>
    <property type="project" value="TreeGrafter"/>
</dbReference>
<feature type="compositionally biased region" description="Polar residues" evidence="5">
    <location>
        <begin position="984"/>
        <end position="1001"/>
    </location>
</feature>
<feature type="region of interest" description="Disordered" evidence="5">
    <location>
        <begin position="275"/>
        <end position="1126"/>
    </location>
</feature>
<dbReference type="InterPro" id="IPR036249">
    <property type="entry name" value="Thioredoxin-like_sf"/>
</dbReference>
<dbReference type="FunFam" id="1.20.1050.10:FF:000042">
    <property type="entry name" value="Glutathione S-transferase F9"/>
    <property type="match status" value="1"/>
</dbReference>
<dbReference type="PANTHER" id="PTHR43900:SF95">
    <property type="entry name" value="GLUTATHIONE TRANSFERASE"/>
    <property type="match status" value="1"/>
</dbReference>
<evidence type="ECO:0000256" key="1">
    <source>
        <dbReference type="ARBA" id="ARBA00012452"/>
    </source>
</evidence>
<dbReference type="GO" id="GO:0005737">
    <property type="term" value="C:cytoplasm"/>
    <property type="evidence" value="ECO:0007669"/>
    <property type="project" value="TreeGrafter"/>
</dbReference>
<dbReference type="GO" id="GO:0004364">
    <property type="term" value="F:glutathione transferase activity"/>
    <property type="evidence" value="ECO:0007669"/>
    <property type="project" value="UniProtKB-EC"/>
</dbReference>
<dbReference type="SUPFAM" id="SSF52833">
    <property type="entry name" value="Thioredoxin-like"/>
    <property type="match status" value="1"/>
</dbReference>
<evidence type="ECO:0000259" key="6">
    <source>
        <dbReference type="PROSITE" id="PS50405"/>
    </source>
</evidence>
<feature type="compositionally biased region" description="Polar residues" evidence="5">
    <location>
        <begin position="1058"/>
        <end position="1081"/>
    </location>
</feature>
<feature type="compositionally biased region" description="Low complexity" evidence="5">
    <location>
        <begin position="1096"/>
        <end position="1108"/>
    </location>
</feature>
<feature type="compositionally biased region" description="Low complexity" evidence="5">
    <location>
        <begin position="803"/>
        <end position="815"/>
    </location>
</feature>
<sequence length="1126" mass="122269">MASLSTGAGPPVVNVYHEKSMILPDVSRVLTCLYEKNVKFETIKASYKDILSLQASRSVPVPFYDGPVFLQDSRAICRYLAETYEHQGYPFLLGKDVLERASIEQWLRNEEHAFDPPSRALFCHIAFPFHDEDDDNNEDINREKRKLEEVLEVYEQRLGESDYLAGNKFTLADLVHLPGTHHVITSDKFAYLYDTRKNVQKWWNRISARDSWQQVLRDMRTMEEEHKKEEHDRQQQQQQQWQTEQLPQFGFRDIHISHQQQEGTKSQTVLVAPPSTGTIITSIPPAPQDDGNTSEPKPSSPIQRNQGGFFTTSEKTQPTSGQTDSTTQKPPSGVQSTKSSFLTQPSTPTTAKMHQRTDAEKPSRKDASSPSKTSETSPKEAPDKPHLSDFFKVSYKDEAGSLVKPSPQASSKIPGARRTSEAVAPEKPSPGSAKSPRRISEPDYNETESKLFGVHPHIVSPEPGEKQQTPYGKPDAQKHQTPYGKPPEQRVADNIVGPESGEKQKSAIGPHYARGETEKQSTHTGSPAIAKRATEADQDRAPSSQDGIDEDERFSTKRLRRMFNPEAPDTQDPAMVEEAPAPSNMPSDVHDKEKQTTVPDNKLNSSPTGKRASYTPEVADERGVISPPREVAYNDRATDGPETISLVQQVPPAATSTDKLAKTEGANIRAPQGAPQQTPTDARSSSALVQGADPRARVVRAEQTYKTSAMGGKAPDAKRKATDSEGSPASIHEANLDALGKQAPVSQEEISGALDPVDRDTTKKSISGNSMAEPTSGFLQITEPVEGVGPTSPGTPGDKSTRAATADPSAALPAPVRAPASGWQNASAVLNEGNLDADGKNEAAKSSSGDPRSLHPTTAGRVAPSPDKQFPDTSGQLTQPSPPVSSLSDTRNKKTGIAETSQTSVVSPNDQPGGQATRNAGAASSVPPAMKSPEDNNKTYKEEADTQELPRDQSKAQLAGNKTQGDDAAPTTRIGKRRDEDSLANASGSYTGQAQGRTNDTPPMMHIQSDQNKPQPSKDGGKQTNETSLLASKEVLPSPPEKSKQEQQLQGDRYDISLQDNVKQGSEAPTLQNYEKTSEVNSVAIIPSDTQQLRNSRSGSKPDSSSKPTQFEGNQDNLPDSETTPS</sequence>
<keyword evidence="4" id="KW-0175">Coiled coil</keyword>
<dbReference type="InterPro" id="IPR004046">
    <property type="entry name" value="GST_C"/>
</dbReference>
<proteinExistence type="predicted"/>
<keyword evidence="2" id="KW-0808">Transferase</keyword>
<feature type="compositionally biased region" description="Polar residues" evidence="5">
    <location>
        <begin position="674"/>
        <end position="688"/>
    </location>
</feature>
<dbReference type="Gene3D" id="3.40.30.10">
    <property type="entry name" value="Glutaredoxin"/>
    <property type="match status" value="1"/>
</dbReference>
<feature type="compositionally biased region" description="Basic and acidic residues" evidence="5">
    <location>
        <begin position="932"/>
        <end position="954"/>
    </location>
</feature>
<dbReference type="Proteomes" id="UP000823388">
    <property type="component" value="Chromosome 6N"/>
</dbReference>
<evidence type="ECO:0000256" key="3">
    <source>
        <dbReference type="ARBA" id="ARBA00047960"/>
    </source>
</evidence>
<dbReference type="SFLD" id="SFLDG00358">
    <property type="entry name" value="Main_(cytGST)"/>
    <property type="match status" value="1"/>
</dbReference>
<protein>
    <recommendedName>
        <fullName evidence="1">glutathione transferase</fullName>
        <ecNumber evidence="1">2.5.1.18</ecNumber>
    </recommendedName>
</protein>
<organism evidence="7 8">
    <name type="scientific">Panicum virgatum</name>
    <name type="common">Blackwell switchgrass</name>
    <dbReference type="NCBI Taxonomy" id="38727"/>
    <lineage>
        <taxon>Eukaryota</taxon>
        <taxon>Viridiplantae</taxon>
        <taxon>Streptophyta</taxon>
        <taxon>Embryophyta</taxon>
        <taxon>Tracheophyta</taxon>
        <taxon>Spermatophyta</taxon>
        <taxon>Magnoliopsida</taxon>
        <taxon>Liliopsida</taxon>
        <taxon>Poales</taxon>
        <taxon>Poaceae</taxon>
        <taxon>PACMAD clade</taxon>
        <taxon>Panicoideae</taxon>
        <taxon>Panicodae</taxon>
        <taxon>Paniceae</taxon>
        <taxon>Panicinae</taxon>
        <taxon>Panicum</taxon>
        <taxon>Panicum sect. Hiantes</taxon>
    </lineage>
</organism>
<dbReference type="EMBL" id="CM029048">
    <property type="protein sequence ID" value="KAG2578220.1"/>
    <property type="molecule type" value="Genomic_DNA"/>
</dbReference>
<dbReference type="SFLD" id="SFLDS00019">
    <property type="entry name" value="Glutathione_Transferase_(cytos"/>
    <property type="match status" value="1"/>
</dbReference>
<dbReference type="OrthoDB" id="249703at2759"/>
<dbReference type="EMBL" id="CM029048">
    <property type="protein sequence ID" value="KAG2578219.1"/>
    <property type="molecule type" value="Genomic_DNA"/>
</dbReference>
<feature type="compositionally biased region" description="Polar residues" evidence="5">
    <location>
        <begin position="1109"/>
        <end position="1126"/>
    </location>
</feature>
<dbReference type="AlphaFoldDB" id="A0A8T0QZ86"/>
<feature type="region of interest" description="Disordered" evidence="5">
    <location>
        <begin position="223"/>
        <end position="243"/>
    </location>
</feature>
<feature type="compositionally biased region" description="Basic and acidic residues" evidence="5">
    <location>
        <begin position="355"/>
        <end position="367"/>
    </location>
</feature>
<dbReference type="PANTHER" id="PTHR43900">
    <property type="entry name" value="GLUTATHIONE S-TRANSFERASE RHO"/>
    <property type="match status" value="1"/>
</dbReference>
<feature type="compositionally biased region" description="Polar residues" evidence="5">
    <location>
        <begin position="596"/>
        <end position="608"/>
    </location>
</feature>
<dbReference type="EC" id="2.5.1.18" evidence="1"/>
<feature type="compositionally biased region" description="Polar residues" evidence="5">
    <location>
        <begin position="764"/>
        <end position="779"/>
    </location>
</feature>
<dbReference type="InterPro" id="IPR010987">
    <property type="entry name" value="Glutathione-S-Trfase_C-like"/>
</dbReference>
<dbReference type="Gene3D" id="1.20.1050.10">
    <property type="match status" value="1"/>
</dbReference>
<dbReference type="InterPro" id="IPR036282">
    <property type="entry name" value="Glutathione-S-Trfase_C_sf"/>
</dbReference>
<feature type="domain" description="GST C-terminal" evidence="6">
    <location>
        <begin position="96"/>
        <end position="235"/>
    </location>
</feature>
<dbReference type="GO" id="GO:0043295">
    <property type="term" value="F:glutathione binding"/>
    <property type="evidence" value="ECO:0007669"/>
    <property type="project" value="TreeGrafter"/>
</dbReference>
<comment type="caution">
    <text evidence="7">The sequence shown here is derived from an EMBL/GenBank/DDBJ whole genome shotgun (WGS) entry which is preliminary data.</text>
</comment>
<evidence type="ECO:0000313" key="7">
    <source>
        <dbReference type="EMBL" id="KAG2578219.1"/>
    </source>
</evidence>
<comment type="catalytic activity">
    <reaction evidence="3">
        <text>RX + glutathione = an S-substituted glutathione + a halide anion + H(+)</text>
        <dbReference type="Rhea" id="RHEA:16437"/>
        <dbReference type="ChEBI" id="CHEBI:15378"/>
        <dbReference type="ChEBI" id="CHEBI:16042"/>
        <dbReference type="ChEBI" id="CHEBI:17792"/>
        <dbReference type="ChEBI" id="CHEBI:57925"/>
        <dbReference type="ChEBI" id="CHEBI:90779"/>
        <dbReference type="EC" id="2.5.1.18"/>
    </reaction>
</comment>
<dbReference type="InterPro" id="IPR040079">
    <property type="entry name" value="Glutathione_S-Trfase"/>
</dbReference>
<dbReference type="SUPFAM" id="SSF47616">
    <property type="entry name" value="GST C-terminal domain-like"/>
    <property type="match status" value="1"/>
</dbReference>
<gene>
    <name evidence="7" type="ORF">PVAP13_6NG176903</name>
</gene>
<keyword evidence="8" id="KW-1185">Reference proteome</keyword>
<evidence type="ECO:0000256" key="2">
    <source>
        <dbReference type="ARBA" id="ARBA00022679"/>
    </source>
</evidence>
<feature type="compositionally biased region" description="Polar residues" evidence="5">
    <location>
        <begin position="898"/>
        <end position="918"/>
    </location>
</feature>
<accession>A0A8T0QZ86</accession>
<evidence type="ECO:0000313" key="8">
    <source>
        <dbReference type="Proteomes" id="UP000823388"/>
    </source>
</evidence>
<feature type="coiled-coil region" evidence="4">
    <location>
        <begin position="130"/>
        <end position="157"/>
    </location>
</feature>
<feature type="compositionally biased region" description="Basic and acidic residues" evidence="5">
    <location>
        <begin position="377"/>
        <end position="399"/>
    </location>
</feature>
<dbReference type="PROSITE" id="PS50405">
    <property type="entry name" value="GST_CTER"/>
    <property type="match status" value="1"/>
</dbReference>
<dbReference type="Pfam" id="PF00043">
    <property type="entry name" value="GST_C"/>
    <property type="match status" value="1"/>
</dbReference>